<evidence type="ECO:0000313" key="2">
    <source>
        <dbReference type="EMBL" id="BBM87701.1"/>
    </source>
</evidence>
<reference evidence="2 3" key="1">
    <citation type="submission" date="2019-08" db="EMBL/GenBank/DDBJ databases">
        <title>Complete genome sequence of Candidatus Uab amorphum.</title>
        <authorList>
            <person name="Shiratori T."/>
            <person name="Suzuki S."/>
            <person name="Kakizawa Y."/>
            <person name="Ishida K."/>
        </authorList>
    </citation>
    <scope>NUCLEOTIDE SEQUENCE [LARGE SCALE GENOMIC DNA]</scope>
    <source>
        <strain evidence="2 3">SRT547</strain>
    </source>
</reference>
<dbReference type="RefSeq" id="WP_151971706.1">
    <property type="nucleotide sequence ID" value="NZ_AP019860.1"/>
</dbReference>
<accession>A0A5S9IUR4</accession>
<feature type="transmembrane region" description="Helical" evidence="1">
    <location>
        <begin position="7"/>
        <end position="24"/>
    </location>
</feature>
<keyword evidence="1" id="KW-1133">Transmembrane helix</keyword>
<proteinExistence type="predicted"/>
<feature type="transmembrane region" description="Helical" evidence="1">
    <location>
        <begin position="170"/>
        <end position="188"/>
    </location>
</feature>
<name>A0A5S9IUR4_UABAM</name>
<feature type="transmembrane region" description="Helical" evidence="1">
    <location>
        <begin position="195"/>
        <end position="216"/>
    </location>
</feature>
<feature type="transmembrane region" description="Helical" evidence="1">
    <location>
        <begin position="236"/>
        <end position="261"/>
    </location>
</feature>
<feature type="transmembrane region" description="Helical" evidence="1">
    <location>
        <begin position="36"/>
        <end position="65"/>
    </location>
</feature>
<organism evidence="2 3">
    <name type="scientific">Uabimicrobium amorphum</name>
    <dbReference type="NCBI Taxonomy" id="2596890"/>
    <lineage>
        <taxon>Bacteria</taxon>
        <taxon>Pseudomonadati</taxon>
        <taxon>Planctomycetota</taxon>
        <taxon>Candidatus Uabimicrobiia</taxon>
        <taxon>Candidatus Uabimicrobiales</taxon>
        <taxon>Candidatus Uabimicrobiaceae</taxon>
        <taxon>Candidatus Uabimicrobium</taxon>
    </lineage>
</organism>
<evidence type="ECO:0000256" key="1">
    <source>
        <dbReference type="SAM" id="Phobius"/>
    </source>
</evidence>
<dbReference type="KEGG" id="uam:UABAM_06116"/>
<keyword evidence="1" id="KW-0472">Membrane</keyword>
<protein>
    <submittedName>
        <fullName evidence="2">Uncharacterized protein</fullName>
    </submittedName>
</protein>
<keyword evidence="3" id="KW-1185">Reference proteome</keyword>
<dbReference type="OrthoDB" id="258743at2"/>
<dbReference type="InterPro" id="IPR021683">
    <property type="entry name" value="DUF3267"/>
</dbReference>
<evidence type="ECO:0000313" key="3">
    <source>
        <dbReference type="Proteomes" id="UP000326354"/>
    </source>
</evidence>
<sequence length="263" mass="30612">MEILQQLFAVFGGIALLLFILYKLEVWTTRRLTNKLGWNAVLLTGIIGTPLHEIGHVIFCIVFGYKINEVKLFSPDRQTGTLGYVKYSYNSKSLYQRIGTLFVGLAPFVTGITALLMLSYWMFPEFAIEWQLSSFSNIMEAKFSIFWEEFSHNFSTFIHELFTKENMQRWQFWLYLYICLSIASHMAPSSSDLKGAWPGIFLVLIMIAFIAIISHYTQFLLSREQMHTMRTWSQPLLSHLMFAAILSIVNMILTYVVTFFVRR</sequence>
<dbReference type="Proteomes" id="UP000326354">
    <property type="component" value="Chromosome"/>
</dbReference>
<dbReference type="AlphaFoldDB" id="A0A5S9IUR4"/>
<feature type="transmembrane region" description="Helical" evidence="1">
    <location>
        <begin position="101"/>
        <end position="123"/>
    </location>
</feature>
<keyword evidence="1" id="KW-0812">Transmembrane</keyword>
<gene>
    <name evidence="2" type="ORF">UABAM_06116</name>
</gene>
<dbReference type="Pfam" id="PF11667">
    <property type="entry name" value="DUF3267"/>
    <property type="match status" value="1"/>
</dbReference>
<dbReference type="EMBL" id="AP019860">
    <property type="protein sequence ID" value="BBM87701.1"/>
    <property type="molecule type" value="Genomic_DNA"/>
</dbReference>